<dbReference type="Proteomes" id="UP000053372">
    <property type="component" value="Unassembled WGS sequence"/>
</dbReference>
<dbReference type="EMBL" id="LMTZ01000001">
    <property type="protein sequence ID" value="KST70423.1"/>
    <property type="molecule type" value="Genomic_DNA"/>
</dbReference>
<dbReference type="AlphaFoldDB" id="A0A0V7ZM94"/>
<gene>
    <name evidence="1" type="ORF">BC008_21410</name>
    <name evidence="2" type="ORF">BC008_45365</name>
</gene>
<name>A0A0V7ZM94_9CYAN</name>
<evidence type="ECO:0000313" key="3">
    <source>
        <dbReference type="Proteomes" id="UP000053372"/>
    </source>
</evidence>
<organism evidence="1 3">
    <name type="scientific">Mastigocoleus testarum BC008</name>
    <dbReference type="NCBI Taxonomy" id="371196"/>
    <lineage>
        <taxon>Bacteria</taxon>
        <taxon>Bacillati</taxon>
        <taxon>Cyanobacteriota</taxon>
        <taxon>Cyanophyceae</taxon>
        <taxon>Nostocales</taxon>
        <taxon>Hapalosiphonaceae</taxon>
        <taxon>Mastigocoleus</taxon>
    </lineage>
</organism>
<dbReference type="OrthoDB" id="6892207at2"/>
<dbReference type="RefSeq" id="WP_027845816.1">
    <property type="nucleotide sequence ID" value="NZ_LMTZ01000001.1"/>
</dbReference>
<proteinExistence type="predicted"/>
<accession>A0A0V7ZM94</accession>
<sequence length="112" mass="12890">MVIKLVQKIKLDGNPCRKSAKILNSLHELNLIDKIDAIISADERNPHNNEGFILASQYQVSSAPFFIVENDEGEPKIYTAYYRFMKDIFNISIPEKEEISEIMAQNPELDYI</sequence>
<evidence type="ECO:0000313" key="2">
    <source>
        <dbReference type="EMBL" id="KST70423.1"/>
    </source>
</evidence>
<comment type="caution">
    <text evidence="1">The sequence shown here is derived from an EMBL/GenBank/DDBJ whole genome shotgun (WGS) entry which is preliminary data.</text>
</comment>
<protein>
    <recommendedName>
        <fullName evidence="4">Thioredoxin-like fold domain-containing protein</fullName>
    </recommendedName>
</protein>
<evidence type="ECO:0008006" key="4">
    <source>
        <dbReference type="Google" id="ProtNLM"/>
    </source>
</evidence>
<reference evidence="1 3" key="1">
    <citation type="journal article" date="2015" name="Genome Announc.">
        <title>Draft Genome of the Euendolithic (true boring) Cyanobacterium Mastigocoleus testarum strain BC008.</title>
        <authorList>
            <person name="Guida B.S."/>
            <person name="Garcia-Pichel F."/>
        </authorList>
    </citation>
    <scope>NUCLEOTIDE SEQUENCE [LARGE SCALE GENOMIC DNA]</scope>
    <source>
        <strain evidence="1 3">BC008</strain>
    </source>
</reference>
<evidence type="ECO:0000313" key="1">
    <source>
        <dbReference type="EMBL" id="KST65359.1"/>
    </source>
</evidence>
<keyword evidence="3" id="KW-1185">Reference proteome</keyword>
<dbReference type="EMBL" id="LMTZ01000108">
    <property type="protein sequence ID" value="KST65359.1"/>
    <property type="molecule type" value="Genomic_DNA"/>
</dbReference>